<protein>
    <submittedName>
        <fullName evidence="2">T9SS sorting signal type C domain-containing protein</fullName>
    </submittedName>
</protein>
<feature type="chain" id="PRO_5037081727" evidence="1">
    <location>
        <begin position="23"/>
        <end position="915"/>
    </location>
</feature>
<dbReference type="EMBL" id="JADHEC010000001">
    <property type="protein sequence ID" value="MBF2707120.1"/>
    <property type="molecule type" value="Genomic_DNA"/>
</dbReference>
<evidence type="ECO:0000313" key="3">
    <source>
        <dbReference type="Proteomes" id="UP000646211"/>
    </source>
</evidence>
<sequence>MVKKVLLTVLLLVFAFYGKVNAQTYTITTNKNASNLTCTTFSGNNVISIGNGSLPYCTLVMNAQLDLTTCGLGPVQIIVRSGSSLDFSAGNNSLRLSEGSSVIIENGGILIGGSCNASERIYIGENLVASCNGGASADVDFTTLSNLGGTGLATSNSPVCVGNAINLTATPPPNGGPYTYSWSGPGLSATPFISSPNYSLIATGGGIYQIKMKSSIIDTRPNPDVPFVMIAETTVVVNPSMTTTPTVASATAQPTCTLSTGTITVSAPTGSGMKYSINGLTYTNTSGVFTSLSPGAYSVTAKNSSGCISNATSVLIKKPTNTWNVISGVGSWSNGTQPVISEDIVFAGNYNSSLNLVGINLSACSCTVNAGVSVNINAGHTLTLTNGLKVDTPGFGDMTFFNNASLVQTNNVLNSGNIDYVRTTNTGIINTDYIYWSSPVKDFTLGGVSRNKTISDKYYSYNPTEIGENWQQESVSTVMSPGKGYIVRGPEPGIGIIPGAPYTATFTGVPNNGDVTLPVPYNSNFSLPSTDPNFGVSYLLGNPYPSALDAETFLKDNAGVLSGTLYFWTHKTKIGIGVSNPGTGVYAYSRDDYATYNATGGVAATQRDIDLATGKPYPDPGGGGYAPSGGAKPNGYISAGQGFFATAKATGTINFTNAMRVASGVAMTDLSGINQQFFKSRNPKTITKNAIEKNRIWLNLTNTQGAFKQTLVGYITDATNGYDDRFDGESFDGNEFVDFYSVNQDKNLTIQGRALPFDENDEVPLGYRTTINGAFTINIDQVDGSLTNKAVFIEDKLTNTIFDLKNGNYTFNTVAGTFNDRFVLKYNNKTLGTTNFDTQANKVLVSNKNKQLKINSFAETIDKVAIYDLSGKQIYQKDKVNSSELSIANLVSSRQTLIVKTVLQNGTTVTDKIIF</sequence>
<proteinExistence type="predicted"/>
<dbReference type="AlphaFoldDB" id="A0A930U7X5"/>
<reference evidence="2" key="1">
    <citation type="submission" date="2020-11" db="EMBL/GenBank/DDBJ databases">
        <title>Genome of Flavobacterium soyangense.</title>
        <authorList>
            <person name="Liu Q."/>
            <person name="Xin Y.-H."/>
        </authorList>
    </citation>
    <scope>NUCLEOTIDE SEQUENCE</scope>
    <source>
        <strain evidence="2">CGMCC 1.13493</strain>
    </source>
</reference>
<name>A0A930U7X5_9FLAO</name>
<feature type="signal peptide" evidence="1">
    <location>
        <begin position="1"/>
        <end position="22"/>
    </location>
</feature>
<gene>
    <name evidence="2" type="ORF">IR213_00710</name>
</gene>
<keyword evidence="3" id="KW-1185">Reference proteome</keyword>
<evidence type="ECO:0000313" key="2">
    <source>
        <dbReference type="EMBL" id="MBF2707120.1"/>
    </source>
</evidence>
<evidence type="ECO:0000256" key="1">
    <source>
        <dbReference type="SAM" id="SignalP"/>
    </source>
</evidence>
<keyword evidence="1" id="KW-0732">Signal</keyword>
<dbReference type="Proteomes" id="UP000646211">
    <property type="component" value="Unassembled WGS sequence"/>
</dbReference>
<dbReference type="NCBIfam" id="NF033708">
    <property type="entry name" value="T9SS_Cterm_ChiA"/>
    <property type="match status" value="1"/>
</dbReference>
<dbReference type="RefSeq" id="WP_194310390.1">
    <property type="nucleotide sequence ID" value="NZ_JADHEC010000001.1"/>
</dbReference>
<accession>A0A930U7X5</accession>
<organism evidence="2 3">
    <name type="scientific">Flavobacterium soyangense</name>
    <dbReference type="NCBI Taxonomy" id="2023265"/>
    <lineage>
        <taxon>Bacteria</taxon>
        <taxon>Pseudomonadati</taxon>
        <taxon>Bacteroidota</taxon>
        <taxon>Flavobacteriia</taxon>
        <taxon>Flavobacteriales</taxon>
        <taxon>Flavobacteriaceae</taxon>
        <taxon>Flavobacterium</taxon>
    </lineage>
</organism>
<comment type="caution">
    <text evidence="2">The sequence shown here is derived from an EMBL/GenBank/DDBJ whole genome shotgun (WGS) entry which is preliminary data.</text>
</comment>